<accession>A0A5M3XFP8</accession>
<evidence type="ECO:0000313" key="2">
    <source>
        <dbReference type="Proteomes" id="UP000377595"/>
    </source>
</evidence>
<keyword evidence="2" id="KW-1185">Reference proteome</keyword>
<evidence type="ECO:0000313" key="1">
    <source>
        <dbReference type="EMBL" id="GES20104.1"/>
    </source>
</evidence>
<dbReference type="Proteomes" id="UP000377595">
    <property type="component" value="Unassembled WGS sequence"/>
</dbReference>
<reference evidence="1 2" key="1">
    <citation type="submission" date="2019-10" db="EMBL/GenBank/DDBJ databases">
        <title>Whole genome shotgun sequence of Acrocarpospora pleiomorpha NBRC 16267.</title>
        <authorList>
            <person name="Ichikawa N."/>
            <person name="Kimura A."/>
            <person name="Kitahashi Y."/>
            <person name="Komaki H."/>
            <person name="Oguchi A."/>
        </authorList>
    </citation>
    <scope>NUCLEOTIDE SEQUENCE [LARGE SCALE GENOMIC DNA]</scope>
    <source>
        <strain evidence="1 2">NBRC 16267</strain>
    </source>
</reference>
<dbReference type="EMBL" id="BLAF01000014">
    <property type="protein sequence ID" value="GES20104.1"/>
    <property type="molecule type" value="Genomic_DNA"/>
</dbReference>
<sequence>MSSAGPSIEDCPRDAHPLRAQTRGRLQVVYLRECVSVFRLDLFDRAGKHSLFGRRLSPKRGTLIALSLAQ</sequence>
<organism evidence="1 2">
    <name type="scientific">Acrocarpospora pleiomorpha</name>
    <dbReference type="NCBI Taxonomy" id="90975"/>
    <lineage>
        <taxon>Bacteria</taxon>
        <taxon>Bacillati</taxon>
        <taxon>Actinomycetota</taxon>
        <taxon>Actinomycetes</taxon>
        <taxon>Streptosporangiales</taxon>
        <taxon>Streptosporangiaceae</taxon>
        <taxon>Acrocarpospora</taxon>
    </lineage>
</organism>
<dbReference type="AlphaFoldDB" id="A0A5M3XFP8"/>
<name>A0A5M3XFP8_9ACTN</name>
<gene>
    <name evidence="1" type="ORF">Aple_030000</name>
</gene>
<comment type="caution">
    <text evidence="1">The sequence shown here is derived from an EMBL/GenBank/DDBJ whole genome shotgun (WGS) entry which is preliminary data.</text>
</comment>
<protein>
    <submittedName>
        <fullName evidence="1">Uncharacterized protein</fullName>
    </submittedName>
</protein>
<proteinExistence type="predicted"/>